<comment type="caution">
    <text evidence="9">The sequence shown here is derived from an EMBL/GenBank/DDBJ whole genome shotgun (WGS) entry which is preliminary data.</text>
</comment>
<feature type="binding site" evidence="7">
    <location>
        <position position="169"/>
    </location>
    <ligand>
        <name>3-phosphoshikimate</name>
        <dbReference type="ChEBI" id="CHEBI:145989"/>
    </ligand>
</feature>
<reference evidence="9 10" key="1">
    <citation type="submission" date="2024-07" db="EMBL/GenBank/DDBJ databases">
        <title>Draft Genome Sequence of Ferrimicrobium acidiphilum Strain YE2023, Isolated from a Pulp of Bioleach Reactor.</title>
        <authorList>
            <person name="Elkina Y.A."/>
            <person name="Bulaeva A.G."/>
            <person name="Beletsky A.V."/>
            <person name="Mardanov A.V."/>
        </authorList>
    </citation>
    <scope>NUCLEOTIDE SEQUENCE [LARGE SCALE GENOMIC DNA]</scope>
    <source>
        <strain evidence="9 10">YE2023</strain>
    </source>
</reference>
<dbReference type="InterPro" id="IPR006264">
    <property type="entry name" value="EPSP_synthase"/>
</dbReference>
<keyword evidence="10" id="KW-1185">Reference proteome</keyword>
<feature type="binding site" evidence="7">
    <location>
        <position position="122"/>
    </location>
    <ligand>
        <name>phosphoenolpyruvate</name>
        <dbReference type="ChEBI" id="CHEBI:58702"/>
    </ligand>
</feature>
<dbReference type="InterPro" id="IPR001986">
    <property type="entry name" value="Enolpyruvate_Tfrase_dom"/>
</dbReference>
<evidence type="ECO:0000313" key="9">
    <source>
        <dbReference type="EMBL" id="MEX6429002.1"/>
    </source>
</evidence>
<protein>
    <recommendedName>
        <fullName evidence="7">3-phosphoshikimate 1-carboxyvinyltransferase</fullName>
        <ecNumber evidence="7">2.5.1.19</ecNumber>
    </recommendedName>
    <alternativeName>
        <fullName evidence="7">5-enolpyruvylshikimate-3-phosphate synthase</fullName>
        <shortName evidence="7">EPSP synthase</shortName>
        <shortName evidence="7">EPSPS</shortName>
    </alternativeName>
</protein>
<evidence type="ECO:0000256" key="3">
    <source>
        <dbReference type="ARBA" id="ARBA00022605"/>
    </source>
</evidence>
<keyword evidence="7" id="KW-0963">Cytoplasm</keyword>
<evidence type="ECO:0000256" key="4">
    <source>
        <dbReference type="ARBA" id="ARBA00022679"/>
    </source>
</evidence>
<dbReference type="PIRSF" id="PIRSF000505">
    <property type="entry name" value="EPSPS"/>
    <property type="match status" value="1"/>
</dbReference>
<keyword evidence="5 7" id="KW-0057">Aromatic amino acid biosynthesis</keyword>
<dbReference type="RefSeq" id="WP_298387495.1">
    <property type="nucleotide sequence ID" value="NZ_JBFSHR010000009.1"/>
</dbReference>
<feature type="binding site" evidence="7">
    <location>
        <position position="27"/>
    </location>
    <ligand>
        <name>3-phosphoshikimate</name>
        <dbReference type="ChEBI" id="CHEBI:145989"/>
    </ligand>
</feature>
<dbReference type="PROSITE" id="PS00885">
    <property type="entry name" value="EPSP_SYNTHASE_2"/>
    <property type="match status" value="1"/>
</dbReference>
<comment type="subunit">
    <text evidence="7">Monomer.</text>
</comment>
<feature type="binding site" evidence="7">
    <location>
        <position position="22"/>
    </location>
    <ligand>
        <name>3-phosphoshikimate</name>
        <dbReference type="ChEBI" id="CHEBI:145989"/>
    </ligand>
</feature>
<accession>A0ABV3Y0C4</accession>
<feature type="binding site" evidence="7">
    <location>
        <position position="342"/>
    </location>
    <ligand>
        <name>phosphoenolpyruvate</name>
        <dbReference type="ChEBI" id="CHEBI:58702"/>
    </ligand>
</feature>
<organism evidence="9 10">
    <name type="scientific">Ferrimicrobium acidiphilum</name>
    <dbReference type="NCBI Taxonomy" id="121039"/>
    <lineage>
        <taxon>Bacteria</taxon>
        <taxon>Bacillati</taxon>
        <taxon>Actinomycetota</taxon>
        <taxon>Acidimicrobiia</taxon>
        <taxon>Acidimicrobiales</taxon>
        <taxon>Acidimicrobiaceae</taxon>
        <taxon>Ferrimicrobium</taxon>
    </lineage>
</organism>
<feature type="binding site" evidence="7">
    <location>
        <position position="22"/>
    </location>
    <ligand>
        <name>phosphoenolpyruvate</name>
        <dbReference type="ChEBI" id="CHEBI:58702"/>
    </ligand>
</feature>
<evidence type="ECO:0000256" key="1">
    <source>
        <dbReference type="ARBA" id="ARBA00004811"/>
    </source>
</evidence>
<dbReference type="InterPro" id="IPR013792">
    <property type="entry name" value="RNA3'P_cycl/enolpyr_Trfase_a/b"/>
</dbReference>
<feature type="binding site" evidence="7">
    <location>
        <position position="23"/>
    </location>
    <ligand>
        <name>3-phosphoshikimate</name>
        <dbReference type="ChEBI" id="CHEBI:145989"/>
    </ligand>
</feature>
<dbReference type="InterPro" id="IPR023193">
    <property type="entry name" value="EPSP_synthase_CS"/>
</dbReference>
<dbReference type="InterPro" id="IPR036968">
    <property type="entry name" value="Enolpyruvate_Tfrase_sf"/>
</dbReference>
<evidence type="ECO:0000313" key="10">
    <source>
        <dbReference type="Proteomes" id="UP001560267"/>
    </source>
</evidence>
<feature type="binding site" evidence="7">
    <location>
        <position position="167"/>
    </location>
    <ligand>
        <name>3-phosphoshikimate</name>
        <dbReference type="ChEBI" id="CHEBI:145989"/>
    </ligand>
</feature>
<evidence type="ECO:0000256" key="6">
    <source>
        <dbReference type="ARBA" id="ARBA00044633"/>
    </source>
</evidence>
<dbReference type="SUPFAM" id="SSF55205">
    <property type="entry name" value="EPT/RTPC-like"/>
    <property type="match status" value="1"/>
</dbReference>
<feature type="domain" description="Enolpyruvate transferase" evidence="8">
    <location>
        <begin position="11"/>
        <end position="424"/>
    </location>
</feature>
<feature type="binding site" evidence="7">
    <location>
        <position position="311"/>
    </location>
    <ligand>
        <name>3-phosphoshikimate</name>
        <dbReference type="ChEBI" id="CHEBI:145989"/>
    </ligand>
</feature>
<dbReference type="Pfam" id="PF00275">
    <property type="entry name" value="EPSP_synthase"/>
    <property type="match status" value="1"/>
</dbReference>
<comment type="function">
    <text evidence="7">Catalyzes the transfer of the enolpyruvyl moiety of phosphoenolpyruvate (PEP) to the 5-hydroxyl of shikimate-3-phosphate (S3P) to produce enolpyruvyl shikimate-3-phosphate and inorganic phosphate.</text>
</comment>
<dbReference type="EC" id="2.5.1.19" evidence="7"/>
<dbReference type="Proteomes" id="UP001560267">
    <property type="component" value="Unassembled WGS sequence"/>
</dbReference>
<gene>
    <name evidence="7 9" type="primary">aroA</name>
    <name evidence="9" type="ORF">AB6A68_04030</name>
</gene>
<evidence type="ECO:0000256" key="5">
    <source>
        <dbReference type="ARBA" id="ARBA00023141"/>
    </source>
</evidence>
<dbReference type="NCBIfam" id="TIGR01356">
    <property type="entry name" value="aroA"/>
    <property type="match status" value="1"/>
</dbReference>
<comment type="pathway">
    <text evidence="1 7">Metabolic intermediate biosynthesis; chorismate biosynthesis; chorismate from D-erythrose 4-phosphate and phosphoenolpyruvate: step 6/7.</text>
</comment>
<comment type="catalytic activity">
    <reaction evidence="6">
        <text>3-phosphoshikimate + phosphoenolpyruvate = 5-O-(1-carboxyvinyl)-3-phosphoshikimate + phosphate</text>
        <dbReference type="Rhea" id="RHEA:21256"/>
        <dbReference type="ChEBI" id="CHEBI:43474"/>
        <dbReference type="ChEBI" id="CHEBI:57701"/>
        <dbReference type="ChEBI" id="CHEBI:58702"/>
        <dbReference type="ChEBI" id="CHEBI:145989"/>
        <dbReference type="EC" id="2.5.1.19"/>
    </reaction>
    <physiologicalReaction direction="left-to-right" evidence="6">
        <dbReference type="Rhea" id="RHEA:21257"/>
    </physiologicalReaction>
</comment>
<dbReference type="CDD" id="cd01556">
    <property type="entry name" value="EPSP_synthase"/>
    <property type="match status" value="1"/>
</dbReference>
<comment type="subcellular location">
    <subcellularLocation>
        <location evidence="7">Cytoplasm</location>
    </subcellularLocation>
</comment>
<feature type="binding site" evidence="7">
    <location>
        <position position="169"/>
    </location>
    <ligand>
        <name>phosphoenolpyruvate</name>
        <dbReference type="ChEBI" id="CHEBI:58702"/>
    </ligand>
</feature>
<dbReference type="PANTHER" id="PTHR21090:SF5">
    <property type="entry name" value="PENTAFUNCTIONAL AROM POLYPEPTIDE"/>
    <property type="match status" value="1"/>
</dbReference>
<dbReference type="GO" id="GO:0003866">
    <property type="term" value="F:3-phosphoshikimate 1-carboxyvinyltransferase activity"/>
    <property type="evidence" value="ECO:0007669"/>
    <property type="project" value="UniProtKB-EC"/>
</dbReference>
<evidence type="ECO:0000256" key="7">
    <source>
        <dbReference type="HAMAP-Rule" id="MF_00210"/>
    </source>
</evidence>
<comment type="caution">
    <text evidence="7">Lacks conserved residue(s) required for the propagation of feature annotation.</text>
</comment>
<sequence>MLARITANEPAISGVLVPPADKSISHRALLFALLAEGTSRLEHLSTAHDVGATARMIELFGASVTGGGAETRITSPGLWGLREAADVVDMENSGTGVRLGIGVATLVPGITVFTGDTSLRQRPMARVLGPLRQLEASIWGRGGDAMLPVVVRGGKLKSGTVDLRIASAQVKSALLLAGLGIDGPVHVTEPVLTRPHTEELLELAGVALEESYTADGAHRVTIRGPAQPSPLTYSIPGDPSAAAFFVVAAAVIPEANLRVDGVYLGPTRSGFLDVLGTMGAAIERGDSDLVVEGTRLSGTVVQGLAIPSLIDEIPILCVGAAFAEGTSAFRDAGELRVKESDRIEATARLLEAFGVGVETFDDGLVVHGGLRPGSLRGKRRCISARLDHRIAMAGAILGLIAGGVTDIEGIETVATSYPGFFDDLRRLGSATVEIGEFDERDRP</sequence>
<evidence type="ECO:0000259" key="8">
    <source>
        <dbReference type="Pfam" id="PF00275"/>
    </source>
</evidence>
<feature type="binding site" evidence="7">
    <location>
        <position position="389"/>
    </location>
    <ligand>
        <name>phosphoenolpyruvate</name>
        <dbReference type="ChEBI" id="CHEBI:58702"/>
    </ligand>
</feature>
<keyword evidence="3 7" id="KW-0028">Amino-acid biosynthesis</keyword>
<dbReference type="PANTHER" id="PTHR21090">
    <property type="entry name" value="AROM/DEHYDROQUINATE SYNTHASE"/>
    <property type="match status" value="1"/>
</dbReference>
<dbReference type="HAMAP" id="MF_00210">
    <property type="entry name" value="EPSP_synth"/>
    <property type="match status" value="1"/>
</dbReference>
<evidence type="ECO:0000256" key="2">
    <source>
        <dbReference type="ARBA" id="ARBA00009948"/>
    </source>
</evidence>
<comment type="similarity">
    <text evidence="2 7">Belongs to the EPSP synthase family.</text>
</comment>
<proteinExistence type="inferred from homology"/>
<feature type="binding site" evidence="7">
    <location>
        <position position="338"/>
    </location>
    <ligand>
        <name>3-phosphoshikimate</name>
        <dbReference type="ChEBI" id="CHEBI:145989"/>
    </ligand>
</feature>
<dbReference type="EMBL" id="JBFSHR010000009">
    <property type="protein sequence ID" value="MEX6429002.1"/>
    <property type="molecule type" value="Genomic_DNA"/>
</dbReference>
<feature type="active site" description="Proton acceptor" evidence="7">
    <location>
        <position position="311"/>
    </location>
</feature>
<dbReference type="Gene3D" id="3.65.10.10">
    <property type="entry name" value="Enolpyruvate transferase domain"/>
    <property type="match status" value="2"/>
</dbReference>
<name>A0ABV3Y0C4_9ACTN</name>
<feature type="binding site" evidence="7">
    <location>
        <position position="94"/>
    </location>
    <ligand>
        <name>phosphoenolpyruvate</name>
        <dbReference type="ChEBI" id="CHEBI:58702"/>
    </ligand>
</feature>
<keyword evidence="4 7" id="KW-0808">Transferase</keyword>